<dbReference type="GO" id="GO:0003676">
    <property type="term" value="F:nucleic acid binding"/>
    <property type="evidence" value="ECO:0007669"/>
    <property type="project" value="InterPro"/>
</dbReference>
<dbReference type="PANTHER" id="PTHR10642">
    <property type="entry name" value="RIBONUCLEASE H1"/>
    <property type="match status" value="1"/>
</dbReference>
<keyword evidence="5" id="KW-0479">Metal-binding</keyword>
<feature type="compositionally biased region" description="Basic and acidic residues" evidence="8">
    <location>
        <begin position="175"/>
        <end position="185"/>
    </location>
</feature>
<dbReference type="AlphaFoldDB" id="A0A8H6HUL0"/>
<keyword evidence="6" id="KW-0255">Endonuclease</keyword>
<dbReference type="EC" id="3.1.26.4" evidence="3"/>
<dbReference type="Pfam" id="PF00075">
    <property type="entry name" value="RNase_H"/>
    <property type="match status" value="1"/>
</dbReference>
<organism evidence="10 11">
    <name type="scientific">Ephemerocybe angulata</name>
    <dbReference type="NCBI Taxonomy" id="980116"/>
    <lineage>
        <taxon>Eukaryota</taxon>
        <taxon>Fungi</taxon>
        <taxon>Dikarya</taxon>
        <taxon>Basidiomycota</taxon>
        <taxon>Agaricomycotina</taxon>
        <taxon>Agaricomycetes</taxon>
        <taxon>Agaricomycetidae</taxon>
        <taxon>Agaricales</taxon>
        <taxon>Agaricineae</taxon>
        <taxon>Psathyrellaceae</taxon>
        <taxon>Ephemerocybe</taxon>
    </lineage>
</organism>
<proteinExistence type="inferred from homology"/>
<evidence type="ECO:0000256" key="6">
    <source>
        <dbReference type="ARBA" id="ARBA00022759"/>
    </source>
</evidence>
<dbReference type="PANTHER" id="PTHR10642:SF26">
    <property type="entry name" value="RIBONUCLEASE H1"/>
    <property type="match status" value="1"/>
</dbReference>
<keyword evidence="7" id="KW-0378">Hydrolase</keyword>
<comment type="catalytic activity">
    <reaction evidence="1">
        <text>Endonucleolytic cleavage to 5'-phosphomonoester.</text>
        <dbReference type="EC" id="3.1.26.4"/>
    </reaction>
</comment>
<evidence type="ECO:0000256" key="1">
    <source>
        <dbReference type="ARBA" id="ARBA00000077"/>
    </source>
</evidence>
<sequence length="185" mass="20288">MRAKRLTIDELPNETELDQLLVETLKAVTPLDERIRRLYDRPYCNRGWVQVYTDGSCFNNGLPTAHAGAGVYFGPGNTKNAALRVPGPGQTNNRGELYAILESLRIVERHHGLEIYTDSKYAIEMITILAPAAATVDWDVPNGDVLRAIAEEIKSRPSPVTLKQVKGHSGNAHNDAADELAKVGA</sequence>
<evidence type="ECO:0000256" key="5">
    <source>
        <dbReference type="ARBA" id="ARBA00022723"/>
    </source>
</evidence>
<feature type="domain" description="RNase H type-1" evidence="9">
    <location>
        <begin position="45"/>
        <end position="185"/>
    </location>
</feature>
<comment type="similarity">
    <text evidence="2">Belongs to the RNase H family.</text>
</comment>
<evidence type="ECO:0000256" key="7">
    <source>
        <dbReference type="ARBA" id="ARBA00022801"/>
    </source>
</evidence>
<accession>A0A8H6HUL0</accession>
<feature type="region of interest" description="Disordered" evidence="8">
    <location>
        <begin position="160"/>
        <end position="185"/>
    </location>
</feature>
<keyword evidence="11" id="KW-1185">Reference proteome</keyword>
<evidence type="ECO:0000256" key="2">
    <source>
        <dbReference type="ARBA" id="ARBA00005300"/>
    </source>
</evidence>
<evidence type="ECO:0000313" key="10">
    <source>
        <dbReference type="EMBL" id="KAF6753116.1"/>
    </source>
</evidence>
<name>A0A8H6HUL0_9AGAR</name>
<evidence type="ECO:0000256" key="3">
    <source>
        <dbReference type="ARBA" id="ARBA00012180"/>
    </source>
</evidence>
<evidence type="ECO:0000313" key="11">
    <source>
        <dbReference type="Proteomes" id="UP000521943"/>
    </source>
</evidence>
<dbReference type="PROSITE" id="PS50879">
    <property type="entry name" value="RNASE_H_1"/>
    <property type="match status" value="1"/>
</dbReference>
<dbReference type="EMBL" id="JACGCI010000041">
    <property type="protein sequence ID" value="KAF6753116.1"/>
    <property type="molecule type" value="Genomic_DNA"/>
</dbReference>
<comment type="caution">
    <text evidence="10">The sequence shown here is derived from an EMBL/GenBank/DDBJ whole genome shotgun (WGS) entry which is preliminary data.</text>
</comment>
<dbReference type="GO" id="GO:0004523">
    <property type="term" value="F:RNA-DNA hybrid ribonuclease activity"/>
    <property type="evidence" value="ECO:0007669"/>
    <property type="project" value="UniProtKB-EC"/>
</dbReference>
<evidence type="ECO:0000256" key="4">
    <source>
        <dbReference type="ARBA" id="ARBA00022722"/>
    </source>
</evidence>
<protein>
    <recommendedName>
        <fullName evidence="3">ribonuclease H</fullName>
        <ecNumber evidence="3">3.1.26.4</ecNumber>
    </recommendedName>
</protein>
<keyword evidence="4" id="KW-0540">Nuclease</keyword>
<dbReference type="GO" id="GO:0046872">
    <property type="term" value="F:metal ion binding"/>
    <property type="evidence" value="ECO:0007669"/>
    <property type="project" value="UniProtKB-KW"/>
</dbReference>
<evidence type="ECO:0000256" key="8">
    <source>
        <dbReference type="SAM" id="MobiDB-lite"/>
    </source>
</evidence>
<dbReference type="InterPro" id="IPR050092">
    <property type="entry name" value="RNase_H"/>
</dbReference>
<dbReference type="Proteomes" id="UP000521943">
    <property type="component" value="Unassembled WGS sequence"/>
</dbReference>
<gene>
    <name evidence="10" type="ORF">DFP72DRAFT_814675</name>
</gene>
<evidence type="ECO:0000259" key="9">
    <source>
        <dbReference type="PROSITE" id="PS50879"/>
    </source>
</evidence>
<dbReference type="OrthoDB" id="245563at2759"/>
<dbReference type="InterPro" id="IPR002156">
    <property type="entry name" value="RNaseH_domain"/>
</dbReference>
<dbReference type="InterPro" id="IPR036397">
    <property type="entry name" value="RNaseH_sf"/>
</dbReference>
<dbReference type="GO" id="GO:0043137">
    <property type="term" value="P:DNA replication, removal of RNA primer"/>
    <property type="evidence" value="ECO:0007669"/>
    <property type="project" value="TreeGrafter"/>
</dbReference>
<dbReference type="CDD" id="cd09280">
    <property type="entry name" value="RNase_HI_eukaryote_like"/>
    <property type="match status" value="1"/>
</dbReference>
<reference evidence="10 11" key="1">
    <citation type="submission" date="2020-07" db="EMBL/GenBank/DDBJ databases">
        <title>Comparative genomics of pyrophilous fungi reveals a link between fire events and developmental genes.</title>
        <authorList>
            <consortium name="DOE Joint Genome Institute"/>
            <person name="Steindorff A.S."/>
            <person name="Carver A."/>
            <person name="Calhoun S."/>
            <person name="Stillman K."/>
            <person name="Liu H."/>
            <person name="Lipzen A."/>
            <person name="Pangilinan J."/>
            <person name="Labutti K."/>
            <person name="Bruns T.D."/>
            <person name="Grigoriev I.V."/>
        </authorList>
    </citation>
    <scope>NUCLEOTIDE SEQUENCE [LARGE SCALE GENOMIC DNA]</scope>
    <source>
        <strain evidence="10 11">CBS 144469</strain>
    </source>
</reference>
<dbReference type="Gene3D" id="3.30.420.10">
    <property type="entry name" value="Ribonuclease H-like superfamily/Ribonuclease H"/>
    <property type="match status" value="1"/>
</dbReference>
<feature type="non-terminal residue" evidence="10">
    <location>
        <position position="185"/>
    </location>
</feature>
<dbReference type="SUPFAM" id="SSF53098">
    <property type="entry name" value="Ribonuclease H-like"/>
    <property type="match status" value="1"/>
</dbReference>
<dbReference type="InterPro" id="IPR012337">
    <property type="entry name" value="RNaseH-like_sf"/>
</dbReference>